<dbReference type="SUPFAM" id="SSF51445">
    <property type="entry name" value="(Trans)glycosidases"/>
    <property type="match status" value="1"/>
</dbReference>
<dbReference type="EC" id="3.2.1.14" evidence="2"/>
<dbReference type="InterPro" id="IPR050314">
    <property type="entry name" value="Glycosyl_Hydrlase_18"/>
</dbReference>
<name>L8P1E0_STRVR</name>
<feature type="region of interest" description="Disordered" evidence="6">
    <location>
        <begin position="292"/>
        <end position="315"/>
    </location>
</feature>
<dbReference type="GO" id="GO:0008843">
    <property type="term" value="F:endochitinase activity"/>
    <property type="evidence" value="ECO:0007669"/>
    <property type="project" value="UniProtKB-EC"/>
</dbReference>
<dbReference type="InterPro" id="IPR011583">
    <property type="entry name" value="Chitinase_II/V-like_cat"/>
</dbReference>
<evidence type="ECO:0000259" key="7">
    <source>
        <dbReference type="PROSITE" id="PS51910"/>
    </source>
</evidence>
<feature type="region of interest" description="Disordered" evidence="6">
    <location>
        <begin position="185"/>
        <end position="205"/>
    </location>
</feature>
<dbReference type="PATRIC" id="fig|1160705.3.peg.8579"/>
<dbReference type="Gene3D" id="3.20.20.80">
    <property type="entry name" value="Glycosidases"/>
    <property type="match status" value="1"/>
</dbReference>
<keyword evidence="3 5" id="KW-0378">Hydrolase</keyword>
<evidence type="ECO:0000256" key="2">
    <source>
        <dbReference type="ARBA" id="ARBA00012729"/>
    </source>
</evidence>
<sequence length="1018" mass="111599">MAKPEGYQAGAVTKYKGNIFRAAFWAAEPGVGDANTNGWRFFDELYDQTSPTSTQRSKIIAYIPTWRKAEGFDYGNAEMYRYITHGIIAFLTFSQSDAGAFDPASVTEIRTILPDVVVAGNLSGTKMMVALGGANDYAFLDLMTAVGNDPSSPLLDRAVRNVVDFVTANGLDGVDLDLECWWGRPGEQDQGGRSKSDGPHPGGRGLTLFAQKLKQAMPDKIVSAAVFGTSWYGNNYDPKIADHVDWIGIMTYDLTGSWDKSPVGPHSALLKIRGEATSDIRPSDIYQESFLPEQQGGWPGARTGTNPPPSGADNLENNPILSVEDCLWYWTNPLFVNWQGAGQGIARDKIAAGVPIYGYDFAAAKDPDDLTGQVPPGYKAVRYKDILAAFPDAHQAANANIKVAGTTPRPVLADPLPPGNYPYAHNLYFETPDTAVTKLNFLKGVGAQGVIIWELSNDVWEDGKSIIKALYRASGNPEPEPVTQPPVMTAGHYLWDATGFLGTSLTDLQFQDDGVIRPGVRKFSARLWNIPEGEDWKFAAERAPAVIKRQYFNRPTRIVDKGALGLWGEFDVHDTGDVPDWYWGHMERVDGGPSGFTRYRSRLWGLSLSDDWQAAARKTPALIEGQYFDEPTEIDDQGISGLYGVFDVSDGPSIVPTLVARAVGPNDCSYCLIDTMPPQGNVARVNLTTTMTVGPGTPYLYSVVTRDDDSVDFPDGLVMTIQDPSGATYDRDIQDDDQFVMMSGSSIRCLIVKDPQPGDWTMRMSVPSGVGFRCECDTVPNADVFDSMVKTWQQLGEMHGLASRDITGNQVAAYLALAAITLVVPLPVSLAARALILAVTGVGWLGIAQTGTTKAAVSQNMAEVAGILSKIAKDVQKEGYSAFTKYVYLIGKNISSDEYQVIRKYPANLFQWLGVHRRVYQVVEHMTDAEEQNAVRHVYWQCLLKKRLGEEFAIAMGDAHERGRPGSDADNKADEINNRIGLQLADQVESEEECLQRAREMWQAGQLAKRIDFESDPT</sequence>
<dbReference type="Proteomes" id="UP000011205">
    <property type="component" value="Unassembled WGS sequence"/>
</dbReference>
<dbReference type="PROSITE" id="PS01095">
    <property type="entry name" value="GH18_1"/>
    <property type="match status" value="1"/>
</dbReference>
<dbReference type="AlphaFoldDB" id="L8P1E0"/>
<evidence type="ECO:0000256" key="4">
    <source>
        <dbReference type="ARBA" id="ARBA00023295"/>
    </source>
</evidence>
<dbReference type="InterPro" id="IPR001223">
    <property type="entry name" value="Glyco_hydro18_cat"/>
</dbReference>
<gene>
    <name evidence="8" type="ORF">STVIR_8679</name>
</gene>
<evidence type="ECO:0000313" key="9">
    <source>
        <dbReference type="Proteomes" id="UP000011205"/>
    </source>
</evidence>
<evidence type="ECO:0000256" key="5">
    <source>
        <dbReference type="RuleBase" id="RU000489"/>
    </source>
</evidence>
<reference evidence="8 9" key="1">
    <citation type="journal article" date="2013" name="Genome Announc.">
        <title>Draft Genome Sequence of Streptomyces viridochromogenes Strain Tu57, Producer of Avilamycin.</title>
        <authorList>
            <person name="Gruning B.A."/>
            <person name="Erxleben A."/>
            <person name="Hahnlein A."/>
            <person name="Gunther S."/>
        </authorList>
    </citation>
    <scope>NUCLEOTIDE SEQUENCE [LARGE SCALE GENOMIC DNA]</scope>
    <source>
        <strain evidence="8 9">Tue57</strain>
    </source>
</reference>
<dbReference type="GO" id="GO:0005975">
    <property type="term" value="P:carbohydrate metabolic process"/>
    <property type="evidence" value="ECO:0007669"/>
    <property type="project" value="InterPro"/>
</dbReference>
<dbReference type="Pfam" id="PF00704">
    <property type="entry name" value="Glyco_hydro_18"/>
    <property type="match status" value="1"/>
</dbReference>
<dbReference type="PROSITE" id="PS51910">
    <property type="entry name" value="GH18_2"/>
    <property type="match status" value="1"/>
</dbReference>
<feature type="compositionally biased region" description="Basic and acidic residues" evidence="6">
    <location>
        <begin position="186"/>
        <end position="198"/>
    </location>
</feature>
<dbReference type="InterPro" id="IPR001579">
    <property type="entry name" value="Glyco_hydro_18_chit_AS"/>
</dbReference>
<dbReference type="EMBL" id="AMLP01000285">
    <property type="protein sequence ID" value="ELS50305.1"/>
    <property type="molecule type" value="Genomic_DNA"/>
</dbReference>
<dbReference type="CDD" id="cd00598">
    <property type="entry name" value="GH18_chitinase-like"/>
    <property type="match status" value="1"/>
</dbReference>
<dbReference type="GO" id="GO:0005576">
    <property type="term" value="C:extracellular region"/>
    <property type="evidence" value="ECO:0007669"/>
    <property type="project" value="TreeGrafter"/>
</dbReference>
<evidence type="ECO:0000256" key="6">
    <source>
        <dbReference type="SAM" id="MobiDB-lite"/>
    </source>
</evidence>
<dbReference type="PANTHER" id="PTHR11177">
    <property type="entry name" value="CHITINASE"/>
    <property type="match status" value="1"/>
</dbReference>
<comment type="caution">
    <text evidence="8">The sequence shown here is derived from an EMBL/GenBank/DDBJ whole genome shotgun (WGS) entry which is preliminary data.</text>
</comment>
<dbReference type="GO" id="GO:0008061">
    <property type="term" value="F:chitin binding"/>
    <property type="evidence" value="ECO:0007669"/>
    <property type="project" value="InterPro"/>
</dbReference>
<proteinExistence type="predicted"/>
<keyword evidence="4 5" id="KW-0326">Glycosidase</keyword>
<comment type="catalytic activity">
    <reaction evidence="1">
        <text>Random endo-hydrolysis of N-acetyl-beta-D-glucosaminide (1-&gt;4)-beta-linkages in chitin and chitodextrins.</text>
        <dbReference type="EC" id="3.2.1.14"/>
    </reaction>
</comment>
<dbReference type="SMART" id="SM00636">
    <property type="entry name" value="Glyco_18"/>
    <property type="match status" value="1"/>
</dbReference>
<dbReference type="GO" id="GO:0006032">
    <property type="term" value="P:chitin catabolic process"/>
    <property type="evidence" value="ECO:0007669"/>
    <property type="project" value="TreeGrafter"/>
</dbReference>
<evidence type="ECO:0000256" key="3">
    <source>
        <dbReference type="ARBA" id="ARBA00022801"/>
    </source>
</evidence>
<feature type="domain" description="GH18" evidence="7">
    <location>
        <begin position="57"/>
        <end position="473"/>
    </location>
</feature>
<evidence type="ECO:0000313" key="8">
    <source>
        <dbReference type="EMBL" id="ELS50305.1"/>
    </source>
</evidence>
<dbReference type="InterPro" id="IPR017853">
    <property type="entry name" value="GH"/>
</dbReference>
<accession>L8P1E0</accession>
<dbReference type="InterPro" id="IPR054246">
    <property type="entry name" value="DUF6973"/>
</dbReference>
<dbReference type="PANTHER" id="PTHR11177:SF317">
    <property type="entry name" value="CHITINASE 12-RELATED"/>
    <property type="match status" value="1"/>
</dbReference>
<dbReference type="Pfam" id="PF22322">
    <property type="entry name" value="DUF6973"/>
    <property type="match status" value="1"/>
</dbReference>
<protein>
    <recommendedName>
        <fullName evidence="2">chitinase</fullName>
        <ecNumber evidence="2">3.2.1.14</ecNumber>
    </recommendedName>
</protein>
<organism evidence="8 9">
    <name type="scientific">Streptomyces viridochromogenes Tue57</name>
    <dbReference type="NCBI Taxonomy" id="1160705"/>
    <lineage>
        <taxon>Bacteria</taxon>
        <taxon>Bacillati</taxon>
        <taxon>Actinomycetota</taxon>
        <taxon>Actinomycetes</taxon>
        <taxon>Kitasatosporales</taxon>
        <taxon>Streptomycetaceae</taxon>
        <taxon>Streptomyces</taxon>
    </lineage>
</organism>
<evidence type="ECO:0000256" key="1">
    <source>
        <dbReference type="ARBA" id="ARBA00000822"/>
    </source>
</evidence>